<dbReference type="EMBL" id="NKQK01000027">
    <property type="protein sequence ID" value="PSR88189.1"/>
    <property type="molecule type" value="Genomic_DNA"/>
</dbReference>
<dbReference type="GO" id="GO:0016020">
    <property type="term" value="C:membrane"/>
    <property type="evidence" value="ECO:0007669"/>
    <property type="project" value="UniProtKB-SubCell"/>
</dbReference>
<evidence type="ECO:0000313" key="15">
    <source>
        <dbReference type="Proteomes" id="UP000241394"/>
    </source>
</evidence>
<dbReference type="AlphaFoldDB" id="A0A2R6PB05"/>
<dbReference type="Pfam" id="PF00067">
    <property type="entry name" value="p450"/>
    <property type="match status" value="1"/>
</dbReference>
<dbReference type="OrthoDB" id="1470350at2759"/>
<dbReference type="InParanoid" id="A0A2R6PB05"/>
<protein>
    <submittedName>
        <fullName evidence="14">Cytochrome P450 CYP749A22 like</fullName>
    </submittedName>
</protein>
<dbReference type="InterPro" id="IPR036396">
    <property type="entry name" value="Cyt_P450_sf"/>
</dbReference>
<evidence type="ECO:0000256" key="9">
    <source>
        <dbReference type="ARBA" id="ARBA00023033"/>
    </source>
</evidence>
<feature type="region of interest" description="Disordered" evidence="12">
    <location>
        <begin position="583"/>
        <end position="658"/>
    </location>
</feature>
<evidence type="ECO:0000256" key="10">
    <source>
        <dbReference type="ARBA" id="ARBA00023136"/>
    </source>
</evidence>
<dbReference type="PANTHER" id="PTHR24282:SF20">
    <property type="entry name" value="CYTOCHROME P450 CYP749A22-LIKE"/>
    <property type="match status" value="1"/>
</dbReference>
<sequence length="704" mass="79701">MGVLQTIAIFLSCSVCLYLLLLLIKLLNKIWWTPIRINRLMSSQGIRGPPYRFIYGNTKEIHKMLTASMSSPMDVSHHMLPRLQPHIHSWLNIYGKNFLIWSGPKAQLVITELEFVKEILNNREKSYPKMDTVGYVKKLIGDGLATSEGEKWAKLRKLANHAFHGESLKNMVPAMIESVEMMLERWKHHEGKEIDVSEEFRLLTSEVISRTAFGSSYLEGKDIFEMLLKLGILATRNVLKTWIPSLSRFWKSADERESEKLEQGIRDSIIRIIKKREMLRTEEGNFGTDLLGLLVKANHDADENNRITVEDVIDECKTFYIAGNETTASLLSWTALLLAIHTNWQDEARKEVLELFGQQNPNPEGFARMKTMNAIINESLRLYPTAIHITRKVQRVVRLGRLILPKNINLGISTLALHLDPQLWGEDAHLFKPERFSAGVAKATNNNPAVYLPFGLGPRNCVGMNFATTEVKIVLSMVLQRYVFTISPTYVHSPVHVLSIRPEHGIQFGAICGNDNSQPSMHLHSLLLPRLSASSPLDNRAHPMANTSQAPDLEGPHREIHGMAEQMRVMNKNNARLIQLLATANPPPPAANPIPDIKRSHHSRHLRDNHSQNCSTGRSRLSSKTPEVEGNEVRRGRSPRKNEQTKRQNTSTSQKIRDLDARLDAFNTEVGAPVTVDALIRQTGPPFTERVLRARVSSRFKLPT</sequence>
<dbReference type="PRINTS" id="PR00463">
    <property type="entry name" value="EP450I"/>
</dbReference>
<dbReference type="PROSITE" id="PS00018">
    <property type="entry name" value="EF_HAND_1"/>
    <property type="match status" value="1"/>
</dbReference>
<evidence type="ECO:0000313" key="14">
    <source>
        <dbReference type="EMBL" id="PSR88189.1"/>
    </source>
</evidence>
<keyword evidence="4 13" id="KW-0812">Transmembrane</keyword>
<keyword evidence="6 13" id="KW-1133">Transmembrane helix</keyword>
<feature type="region of interest" description="Disordered" evidence="12">
    <location>
        <begin position="534"/>
        <end position="555"/>
    </location>
</feature>
<keyword evidence="7" id="KW-0560">Oxidoreductase</keyword>
<evidence type="ECO:0000256" key="7">
    <source>
        <dbReference type="ARBA" id="ARBA00023002"/>
    </source>
</evidence>
<comment type="similarity">
    <text evidence="2">Belongs to the cytochrome P450 family.</text>
</comment>
<dbReference type="InterPro" id="IPR001128">
    <property type="entry name" value="Cyt_P450"/>
</dbReference>
<evidence type="ECO:0000256" key="4">
    <source>
        <dbReference type="ARBA" id="ARBA00022692"/>
    </source>
</evidence>
<dbReference type="GO" id="GO:0004497">
    <property type="term" value="F:monooxygenase activity"/>
    <property type="evidence" value="ECO:0007669"/>
    <property type="project" value="UniProtKB-KW"/>
</dbReference>
<keyword evidence="3 11" id="KW-0349">Heme</keyword>
<reference evidence="15" key="2">
    <citation type="journal article" date="2018" name="BMC Genomics">
        <title>A manually annotated Actinidia chinensis var. chinensis (kiwifruit) genome highlights the challenges associated with draft genomes and gene prediction in plants.</title>
        <authorList>
            <person name="Pilkington S.M."/>
            <person name="Crowhurst R."/>
            <person name="Hilario E."/>
            <person name="Nardozza S."/>
            <person name="Fraser L."/>
            <person name="Peng Y."/>
            <person name="Gunaseelan K."/>
            <person name="Simpson R."/>
            <person name="Tahir J."/>
            <person name="Deroles S.C."/>
            <person name="Templeton K."/>
            <person name="Luo Z."/>
            <person name="Davy M."/>
            <person name="Cheng C."/>
            <person name="McNeilage M."/>
            <person name="Scaglione D."/>
            <person name="Liu Y."/>
            <person name="Zhang Q."/>
            <person name="Datson P."/>
            <person name="De Silva N."/>
            <person name="Gardiner S.E."/>
            <person name="Bassett H."/>
            <person name="Chagne D."/>
            <person name="McCallum J."/>
            <person name="Dzierzon H."/>
            <person name="Deng C."/>
            <person name="Wang Y.Y."/>
            <person name="Barron L."/>
            <person name="Manako K."/>
            <person name="Bowen J."/>
            <person name="Foster T.M."/>
            <person name="Erridge Z.A."/>
            <person name="Tiffin H."/>
            <person name="Waite C.N."/>
            <person name="Davies K.M."/>
            <person name="Grierson E.P."/>
            <person name="Laing W.A."/>
            <person name="Kirk R."/>
            <person name="Chen X."/>
            <person name="Wood M."/>
            <person name="Montefiori M."/>
            <person name="Brummell D.A."/>
            <person name="Schwinn K.E."/>
            <person name="Catanach A."/>
            <person name="Fullerton C."/>
            <person name="Li D."/>
            <person name="Meiyalaghan S."/>
            <person name="Nieuwenhuizen N."/>
            <person name="Read N."/>
            <person name="Prakash R."/>
            <person name="Hunter D."/>
            <person name="Zhang H."/>
            <person name="McKenzie M."/>
            <person name="Knabel M."/>
            <person name="Harris A."/>
            <person name="Allan A.C."/>
            <person name="Gleave A."/>
            <person name="Chen A."/>
            <person name="Janssen B.J."/>
            <person name="Plunkett B."/>
            <person name="Ampomah-Dwamena C."/>
            <person name="Voogd C."/>
            <person name="Leif D."/>
            <person name="Lafferty D."/>
            <person name="Souleyre E.J.F."/>
            <person name="Varkonyi-Gasic E."/>
            <person name="Gambi F."/>
            <person name="Hanley J."/>
            <person name="Yao J.L."/>
            <person name="Cheung J."/>
            <person name="David K.M."/>
            <person name="Warren B."/>
            <person name="Marsh K."/>
            <person name="Snowden K.C."/>
            <person name="Lin-Wang K."/>
            <person name="Brian L."/>
            <person name="Martinez-Sanchez M."/>
            <person name="Wang M."/>
            <person name="Ileperuma N."/>
            <person name="Macnee N."/>
            <person name="Campin R."/>
            <person name="McAtee P."/>
            <person name="Drummond R.S.M."/>
            <person name="Espley R.V."/>
            <person name="Ireland H.S."/>
            <person name="Wu R."/>
            <person name="Atkinson R.G."/>
            <person name="Karunairetnam S."/>
            <person name="Bulley S."/>
            <person name="Chunkath S."/>
            <person name="Hanley Z."/>
            <person name="Storey R."/>
            <person name="Thrimawithana A.H."/>
            <person name="Thomson S."/>
            <person name="David C."/>
            <person name="Testolin R."/>
            <person name="Huang H."/>
            <person name="Hellens R.P."/>
            <person name="Schaffer R.J."/>
        </authorList>
    </citation>
    <scope>NUCLEOTIDE SEQUENCE [LARGE SCALE GENOMIC DNA]</scope>
    <source>
        <strain evidence="15">cv. Red5</strain>
    </source>
</reference>
<accession>A0A2R6PB05</accession>
<dbReference type="Gene3D" id="1.10.630.10">
    <property type="entry name" value="Cytochrome P450"/>
    <property type="match status" value="1"/>
</dbReference>
<dbReference type="InterPro" id="IPR002401">
    <property type="entry name" value="Cyt_P450_E_grp-I"/>
</dbReference>
<feature type="binding site" description="axial binding residue" evidence="11">
    <location>
        <position position="461"/>
    </location>
    <ligand>
        <name>heme</name>
        <dbReference type="ChEBI" id="CHEBI:30413"/>
    </ligand>
    <ligandPart>
        <name>Fe</name>
        <dbReference type="ChEBI" id="CHEBI:18248"/>
    </ligandPart>
</feature>
<dbReference type="InterPro" id="IPR050665">
    <property type="entry name" value="Cytochrome_P450_Monooxygen"/>
</dbReference>
<dbReference type="GO" id="GO:0005506">
    <property type="term" value="F:iron ion binding"/>
    <property type="evidence" value="ECO:0007669"/>
    <property type="project" value="InterPro"/>
</dbReference>
<keyword evidence="9" id="KW-0503">Monooxygenase</keyword>
<evidence type="ECO:0000256" key="12">
    <source>
        <dbReference type="SAM" id="MobiDB-lite"/>
    </source>
</evidence>
<evidence type="ECO:0000256" key="6">
    <source>
        <dbReference type="ARBA" id="ARBA00022989"/>
    </source>
</evidence>
<dbReference type="InterPro" id="IPR018247">
    <property type="entry name" value="EF_Hand_1_Ca_BS"/>
</dbReference>
<gene>
    <name evidence="14" type="ORF">CEY00_Acc31219</name>
</gene>
<dbReference type="Proteomes" id="UP000241394">
    <property type="component" value="Chromosome LG27"/>
</dbReference>
<evidence type="ECO:0000256" key="2">
    <source>
        <dbReference type="ARBA" id="ARBA00010617"/>
    </source>
</evidence>
<evidence type="ECO:0000256" key="3">
    <source>
        <dbReference type="ARBA" id="ARBA00022617"/>
    </source>
</evidence>
<evidence type="ECO:0000256" key="8">
    <source>
        <dbReference type="ARBA" id="ARBA00023004"/>
    </source>
</evidence>
<dbReference type="PRINTS" id="PR00385">
    <property type="entry name" value="P450"/>
</dbReference>
<evidence type="ECO:0000256" key="11">
    <source>
        <dbReference type="PIRSR" id="PIRSR602401-1"/>
    </source>
</evidence>
<dbReference type="Gramene" id="PSR88189">
    <property type="protein sequence ID" value="PSR88189"/>
    <property type="gene ID" value="CEY00_Acc31219"/>
</dbReference>
<comment type="caution">
    <text evidence="14">The sequence shown here is derived from an EMBL/GenBank/DDBJ whole genome shotgun (WGS) entry which is preliminary data.</text>
</comment>
<dbReference type="SUPFAM" id="SSF48264">
    <property type="entry name" value="Cytochrome P450"/>
    <property type="match status" value="1"/>
</dbReference>
<dbReference type="OMA" id="NKLWWNP"/>
<comment type="cofactor">
    <cofactor evidence="11">
        <name>heme</name>
        <dbReference type="ChEBI" id="CHEBI:30413"/>
    </cofactor>
</comment>
<dbReference type="STRING" id="1590841.A0A2R6PB05"/>
<dbReference type="PROSITE" id="PS00086">
    <property type="entry name" value="CYTOCHROME_P450"/>
    <property type="match status" value="1"/>
</dbReference>
<reference evidence="14 15" key="1">
    <citation type="submission" date="2017-07" db="EMBL/GenBank/DDBJ databases">
        <title>An improved, manually edited Actinidia chinensis var. chinensis (kiwifruit) genome highlights the challenges associated with draft genomes and gene prediction in plants.</title>
        <authorList>
            <person name="Pilkington S."/>
            <person name="Crowhurst R."/>
            <person name="Hilario E."/>
            <person name="Nardozza S."/>
            <person name="Fraser L."/>
            <person name="Peng Y."/>
            <person name="Gunaseelan K."/>
            <person name="Simpson R."/>
            <person name="Tahir J."/>
            <person name="Deroles S."/>
            <person name="Templeton K."/>
            <person name="Luo Z."/>
            <person name="Davy M."/>
            <person name="Cheng C."/>
            <person name="Mcneilage M."/>
            <person name="Scaglione D."/>
            <person name="Liu Y."/>
            <person name="Zhang Q."/>
            <person name="Datson P."/>
            <person name="De Silva N."/>
            <person name="Gardiner S."/>
            <person name="Bassett H."/>
            <person name="Chagne D."/>
            <person name="Mccallum J."/>
            <person name="Dzierzon H."/>
            <person name="Deng C."/>
            <person name="Wang Y.-Y."/>
            <person name="Barron N."/>
            <person name="Manako K."/>
            <person name="Bowen J."/>
            <person name="Foster T."/>
            <person name="Erridge Z."/>
            <person name="Tiffin H."/>
            <person name="Waite C."/>
            <person name="Davies K."/>
            <person name="Grierson E."/>
            <person name="Laing W."/>
            <person name="Kirk R."/>
            <person name="Chen X."/>
            <person name="Wood M."/>
            <person name="Montefiori M."/>
            <person name="Brummell D."/>
            <person name="Schwinn K."/>
            <person name="Catanach A."/>
            <person name="Fullerton C."/>
            <person name="Li D."/>
            <person name="Meiyalaghan S."/>
            <person name="Nieuwenhuizen N."/>
            <person name="Read N."/>
            <person name="Prakash R."/>
            <person name="Hunter D."/>
            <person name="Zhang H."/>
            <person name="Mckenzie M."/>
            <person name="Knabel M."/>
            <person name="Harris A."/>
            <person name="Allan A."/>
            <person name="Chen A."/>
            <person name="Janssen B."/>
            <person name="Plunkett B."/>
            <person name="Dwamena C."/>
            <person name="Voogd C."/>
            <person name="Leif D."/>
            <person name="Lafferty D."/>
            <person name="Souleyre E."/>
            <person name="Varkonyi-Gasic E."/>
            <person name="Gambi F."/>
            <person name="Hanley J."/>
            <person name="Yao J.-L."/>
            <person name="Cheung J."/>
            <person name="David K."/>
            <person name="Warren B."/>
            <person name="Marsh K."/>
            <person name="Snowden K."/>
            <person name="Lin-Wang K."/>
            <person name="Brian L."/>
            <person name="Martinez-Sanchez M."/>
            <person name="Wang M."/>
            <person name="Ileperuma N."/>
            <person name="Macnee N."/>
            <person name="Campin R."/>
            <person name="Mcatee P."/>
            <person name="Drummond R."/>
            <person name="Espley R."/>
            <person name="Ireland H."/>
            <person name="Wu R."/>
            <person name="Atkinson R."/>
            <person name="Karunairetnam S."/>
            <person name="Bulley S."/>
            <person name="Chunkath S."/>
            <person name="Hanley Z."/>
            <person name="Storey R."/>
            <person name="Thrimawithana A."/>
            <person name="Thomson S."/>
            <person name="David C."/>
            <person name="Testolin R."/>
        </authorList>
    </citation>
    <scope>NUCLEOTIDE SEQUENCE [LARGE SCALE GENOMIC DNA]</scope>
    <source>
        <strain evidence="15">cv. Red5</strain>
        <tissue evidence="14">Young leaf</tissue>
    </source>
</reference>
<feature type="compositionally biased region" description="Basic and acidic residues" evidence="12">
    <location>
        <begin position="631"/>
        <end position="646"/>
    </location>
</feature>
<dbReference type="GO" id="GO:0020037">
    <property type="term" value="F:heme binding"/>
    <property type="evidence" value="ECO:0007669"/>
    <property type="project" value="InterPro"/>
</dbReference>
<feature type="compositionally biased region" description="Polar residues" evidence="12">
    <location>
        <begin position="611"/>
        <end position="625"/>
    </location>
</feature>
<evidence type="ECO:0000256" key="1">
    <source>
        <dbReference type="ARBA" id="ARBA00004370"/>
    </source>
</evidence>
<keyword evidence="5 11" id="KW-0479">Metal-binding</keyword>
<organism evidence="14 15">
    <name type="scientific">Actinidia chinensis var. chinensis</name>
    <name type="common">Chinese soft-hair kiwi</name>
    <dbReference type="NCBI Taxonomy" id="1590841"/>
    <lineage>
        <taxon>Eukaryota</taxon>
        <taxon>Viridiplantae</taxon>
        <taxon>Streptophyta</taxon>
        <taxon>Embryophyta</taxon>
        <taxon>Tracheophyta</taxon>
        <taxon>Spermatophyta</taxon>
        <taxon>Magnoliopsida</taxon>
        <taxon>eudicotyledons</taxon>
        <taxon>Gunneridae</taxon>
        <taxon>Pentapetalae</taxon>
        <taxon>asterids</taxon>
        <taxon>Ericales</taxon>
        <taxon>Actinidiaceae</taxon>
        <taxon>Actinidia</taxon>
    </lineage>
</organism>
<evidence type="ECO:0000256" key="13">
    <source>
        <dbReference type="SAM" id="Phobius"/>
    </source>
</evidence>
<proteinExistence type="inferred from homology"/>
<keyword evidence="10 13" id="KW-0472">Membrane</keyword>
<dbReference type="InterPro" id="IPR017972">
    <property type="entry name" value="Cyt_P450_CS"/>
</dbReference>
<feature type="transmembrane region" description="Helical" evidence="13">
    <location>
        <begin position="6"/>
        <end position="27"/>
    </location>
</feature>
<evidence type="ECO:0000256" key="5">
    <source>
        <dbReference type="ARBA" id="ARBA00022723"/>
    </source>
</evidence>
<name>A0A2R6PB05_ACTCC</name>
<dbReference type="PANTHER" id="PTHR24282">
    <property type="entry name" value="CYTOCHROME P450 FAMILY MEMBER"/>
    <property type="match status" value="1"/>
</dbReference>
<keyword evidence="8 11" id="KW-0408">Iron</keyword>
<keyword evidence="15" id="KW-1185">Reference proteome</keyword>
<dbReference type="GO" id="GO:0016705">
    <property type="term" value="F:oxidoreductase activity, acting on paired donors, with incorporation or reduction of molecular oxygen"/>
    <property type="evidence" value="ECO:0007669"/>
    <property type="project" value="InterPro"/>
</dbReference>
<comment type="subcellular location">
    <subcellularLocation>
        <location evidence="1">Membrane</location>
    </subcellularLocation>
</comment>